<protein>
    <recommendedName>
        <fullName evidence="3">F-box domain-containing protein</fullName>
    </recommendedName>
</protein>
<gene>
    <name evidence="1" type="ORF">PRZ48_003472</name>
</gene>
<sequence>MAGGLIDLPAELKLVIFESLTAAEIQQARLINRDLCAFVDINTSTMIRTIRKREYTRLENEIKDAVDYKNECFDFLPALRISTFGRVQQFNAQLFVMSHAEATHEDPGEIILEFAACIVRRLMEVHIYNHHSEYRGLISAPFRSLPLFLDLLERDTQVHFRRDKEMTKQIATMFEDVVENGLPGEIFNEDVAALGNPLTPYMVFVARNDAPVTITGIAGPTSSLMDILNIPTIPSRAVGTIAYFCDDTTFRDDVLWRWARKIWKSGGADAQLREELRGLFSCLRPPFLEMTSQARGMMDAGILETLYIH</sequence>
<keyword evidence="2" id="KW-1185">Reference proteome</keyword>
<name>A0ABR0EV69_ZASCE</name>
<comment type="caution">
    <text evidence="1">The sequence shown here is derived from an EMBL/GenBank/DDBJ whole genome shotgun (WGS) entry which is preliminary data.</text>
</comment>
<evidence type="ECO:0000313" key="1">
    <source>
        <dbReference type="EMBL" id="KAK4505509.1"/>
    </source>
</evidence>
<evidence type="ECO:0008006" key="3">
    <source>
        <dbReference type="Google" id="ProtNLM"/>
    </source>
</evidence>
<proteinExistence type="predicted"/>
<organism evidence="1 2">
    <name type="scientific">Zasmidium cellare</name>
    <name type="common">Wine cellar mold</name>
    <name type="synonym">Racodium cellare</name>
    <dbReference type="NCBI Taxonomy" id="395010"/>
    <lineage>
        <taxon>Eukaryota</taxon>
        <taxon>Fungi</taxon>
        <taxon>Dikarya</taxon>
        <taxon>Ascomycota</taxon>
        <taxon>Pezizomycotina</taxon>
        <taxon>Dothideomycetes</taxon>
        <taxon>Dothideomycetidae</taxon>
        <taxon>Mycosphaerellales</taxon>
        <taxon>Mycosphaerellaceae</taxon>
        <taxon>Zasmidium</taxon>
    </lineage>
</organism>
<reference evidence="1 2" key="1">
    <citation type="journal article" date="2023" name="G3 (Bethesda)">
        <title>A chromosome-level genome assembly of Zasmidium syzygii isolated from banana leaves.</title>
        <authorList>
            <person name="van Westerhoven A.C."/>
            <person name="Mehrabi R."/>
            <person name="Talebi R."/>
            <person name="Steentjes M.B.F."/>
            <person name="Corcolon B."/>
            <person name="Chong P.A."/>
            <person name="Kema G.H.J."/>
            <person name="Seidl M.F."/>
        </authorList>
    </citation>
    <scope>NUCLEOTIDE SEQUENCE [LARGE SCALE GENOMIC DNA]</scope>
    <source>
        <strain evidence="1 2">P124</strain>
    </source>
</reference>
<dbReference type="EMBL" id="JAXOVC010000002">
    <property type="protein sequence ID" value="KAK4505509.1"/>
    <property type="molecule type" value="Genomic_DNA"/>
</dbReference>
<evidence type="ECO:0000313" key="2">
    <source>
        <dbReference type="Proteomes" id="UP001305779"/>
    </source>
</evidence>
<accession>A0ABR0EV69</accession>
<dbReference type="Proteomes" id="UP001305779">
    <property type="component" value="Unassembled WGS sequence"/>
</dbReference>